<name>A0A916Z1J6_9SPHN</name>
<organism evidence="1 2">
    <name type="scientific">Croceicoccus mobilis</name>
    <dbReference type="NCBI Taxonomy" id="1703339"/>
    <lineage>
        <taxon>Bacteria</taxon>
        <taxon>Pseudomonadati</taxon>
        <taxon>Pseudomonadota</taxon>
        <taxon>Alphaproteobacteria</taxon>
        <taxon>Sphingomonadales</taxon>
        <taxon>Erythrobacteraceae</taxon>
        <taxon>Croceicoccus</taxon>
    </lineage>
</organism>
<reference evidence="1" key="1">
    <citation type="journal article" date="2014" name="Int. J. Syst. Evol. Microbiol.">
        <title>Complete genome sequence of Corynebacterium casei LMG S-19264T (=DSM 44701T), isolated from a smear-ripened cheese.</title>
        <authorList>
            <consortium name="US DOE Joint Genome Institute (JGI-PGF)"/>
            <person name="Walter F."/>
            <person name="Albersmeier A."/>
            <person name="Kalinowski J."/>
            <person name="Ruckert C."/>
        </authorList>
    </citation>
    <scope>NUCLEOTIDE SEQUENCE</scope>
    <source>
        <strain evidence="1">CGMCC 1.15360</strain>
    </source>
</reference>
<dbReference type="Proteomes" id="UP000612349">
    <property type="component" value="Unassembled WGS sequence"/>
</dbReference>
<proteinExistence type="predicted"/>
<comment type="caution">
    <text evidence="1">The sequence shown here is derived from an EMBL/GenBank/DDBJ whole genome shotgun (WGS) entry which is preliminary data.</text>
</comment>
<sequence>MDSDLPDFTIMNGQPLGPVQGGVTLSSRGGGQRVASLRKGGCLRRAHDAKAGADALERLGASLSPAARRACAERVKKRGLARLSGDSDPCICGEPTLLAMVASSLPGRAPVDAFKRFGGPQ</sequence>
<dbReference type="EMBL" id="BMIP01000004">
    <property type="protein sequence ID" value="GGD72185.1"/>
    <property type="molecule type" value="Genomic_DNA"/>
</dbReference>
<accession>A0A916Z1J6</accession>
<keyword evidence="2" id="KW-1185">Reference proteome</keyword>
<gene>
    <name evidence="1" type="ORF">GCM10010990_22090</name>
</gene>
<reference evidence="1" key="2">
    <citation type="submission" date="2020-09" db="EMBL/GenBank/DDBJ databases">
        <authorList>
            <person name="Sun Q."/>
            <person name="Zhou Y."/>
        </authorList>
    </citation>
    <scope>NUCLEOTIDE SEQUENCE</scope>
    <source>
        <strain evidence="1">CGMCC 1.15360</strain>
    </source>
</reference>
<dbReference type="AlphaFoldDB" id="A0A916Z1J6"/>
<evidence type="ECO:0000313" key="1">
    <source>
        <dbReference type="EMBL" id="GGD72185.1"/>
    </source>
</evidence>
<evidence type="ECO:0000313" key="2">
    <source>
        <dbReference type="Proteomes" id="UP000612349"/>
    </source>
</evidence>
<protein>
    <submittedName>
        <fullName evidence="1">Uncharacterized protein</fullName>
    </submittedName>
</protein>